<feature type="transmembrane region" description="Helical" evidence="2">
    <location>
        <begin position="326"/>
        <end position="348"/>
    </location>
</feature>
<gene>
    <name evidence="3" type="ORF">BN9_043800</name>
</gene>
<feature type="transmembrane region" description="Helical" evidence="2">
    <location>
        <begin position="254"/>
        <end position="273"/>
    </location>
</feature>
<dbReference type="Proteomes" id="UP000053237">
    <property type="component" value="Unassembled WGS sequence"/>
</dbReference>
<feature type="transmembrane region" description="Helical" evidence="2">
    <location>
        <begin position="368"/>
        <end position="391"/>
    </location>
</feature>
<dbReference type="PANTHER" id="PTHR21329">
    <property type="entry name" value="PHOSPHATIDYLINOSITOL N-ACETYLGLUCOSAMINYLTRANSFERASE SUBUNIT Q-RELATED"/>
    <property type="match status" value="1"/>
</dbReference>
<accession>A0A024G9P0</accession>
<feature type="transmembrane region" description="Helical" evidence="2">
    <location>
        <begin position="293"/>
        <end position="314"/>
    </location>
</feature>
<dbReference type="STRING" id="65357.A0A024G9P0"/>
<name>A0A024G9P0_9STRA</name>
<organism evidence="3 4">
    <name type="scientific">Albugo candida</name>
    <dbReference type="NCBI Taxonomy" id="65357"/>
    <lineage>
        <taxon>Eukaryota</taxon>
        <taxon>Sar</taxon>
        <taxon>Stramenopiles</taxon>
        <taxon>Oomycota</taxon>
        <taxon>Peronosporomycetes</taxon>
        <taxon>Albuginales</taxon>
        <taxon>Albuginaceae</taxon>
        <taxon>Albugo</taxon>
    </lineage>
</organism>
<dbReference type="EMBL" id="CAIX01000051">
    <property type="protein sequence ID" value="CCI43596.1"/>
    <property type="molecule type" value="Genomic_DNA"/>
</dbReference>
<dbReference type="AlphaFoldDB" id="A0A024G9P0"/>
<protein>
    <submittedName>
        <fullName evidence="3">Uncharacterized protein</fullName>
    </submittedName>
</protein>
<feature type="region of interest" description="Disordered" evidence="1">
    <location>
        <begin position="447"/>
        <end position="476"/>
    </location>
</feature>
<comment type="caution">
    <text evidence="3">The sequence shown here is derived from an EMBL/GenBank/DDBJ whole genome shotgun (WGS) entry which is preliminary data.</text>
</comment>
<feature type="compositionally biased region" description="Basic and acidic residues" evidence="1">
    <location>
        <begin position="448"/>
        <end position="472"/>
    </location>
</feature>
<keyword evidence="2" id="KW-1133">Transmembrane helix</keyword>
<sequence length="554" mass="63638">MPGAKGRRKRSIYSQRKQLFALIVTESPAQTALKEPTVQWIVYDSKFVSFSGCNVILYDPTLLVNRFGPTLDTAFIAQPTLEEPLRKIGHQLIAIRRKRGSRESRFSTVTRGLLHLPVWCLSPIIELFSSLLRIIEKVLVVNKVNLTNGSVLIAISCRQMRAMIQFVEYLKTLKSSQSCKDASLPRSQVWISLEMLDFFFFVLFDQWLQQNVTQSILSLLPNSMLSPLAFIELLQANVLWLMGSPAGFKLNVPLASIFGNGIILWLDVCRFFFDFISVIPKMTASYPFFNKSIGWIWSHVGLTIKLSLILDLVYYSTWNSRYIFNYFMMLNMLQMKFLKTLWRLFLGLKLNVLRKRIDSCDYDIPELLLGTLLFTIVVFLMTTYLVFFAFFAIIRLQIRSIELFLWIIIGGIRCTSFGMILYRLWNPTFFAKSVHLNLSQNCTPDSTKTLDDSMRSSPDSRHSPIDSTKISDSRSTQKSSAIQPVFTIYSLEFSSTASISLFRLHIQKITEKLAAHLKNWEQISTFIFVPTGDIDLILDPIFEIGSYHHSEKAV</sequence>
<keyword evidence="2" id="KW-0472">Membrane</keyword>
<evidence type="ECO:0000256" key="1">
    <source>
        <dbReference type="SAM" id="MobiDB-lite"/>
    </source>
</evidence>
<dbReference type="InParanoid" id="A0A024G9P0"/>
<dbReference type="GO" id="GO:0005783">
    <property type="term" value="C:endoplasmic reticulum"/>
    <property type="evidence" value="ECO:0007669"/>
    <property type="project" value="TreeGrafter"/>
</dbReference>
<dbReference type="Pfam" id="PF05024">
    <property type="entry name" value="Gpi1"/>
    <property type="match status" value="1"/>
</dbReference>
<dbReference type="InterPro" id="IPR007720">
    <property type="entry name" value="PigQ/GPI1"/>
</dbReference>
<evidence type="ECO:0000256" key="2">
    <source>
        <dbReference type="SAM" id="Phobius"/>
    </source>
</evidence>
<dbReference type="GO" id="GO:0016020">
    <property type="term" value="C:membrane"/>
    <property type="evidence" value="ECO:0007669"/>
    <property type="project" value="InterPro"/>
</dbReference>
<keyword evidence="4" id="KW-1185">Reference proteome</keyword>
<proteinExistence type="predicted"/>
<keyword evidence="2" id="KW-0812">Transmembrane</keyword>
<dbReference type="OrthoDB" id="70250at2759"/>
<reference evidence="3 4" key="1">
    <citation type="submission" date="2012-05" db="EMBL/GenBank/DDBJ databases">
        <title>Recombination and specialization in a pathogen metapopulation.</title>
        <authorList>
            <person name="Gardiner A."/>
            <person name="Kemen E."/>
            <person name="Schultz-Larsen T."/>
            <person name="MacLean D."/>
            <person name="Van Oosterhout C."/>
            <person name="Jones J.D.G."/>
        </authorList>
    </citation>
    <scope>NUCLEOTIDE SEQUENCE [LARGE SCALE GENOMIC DNA]</scope>
    <source>
        <strain evidence="3 4">Ac Nc2</strain>
    </source>
</reference>
<dbReference type="GO" id="GO:0006506">
    <property type="term" value="P:GPI anchor biosynthetic process"/>
    <property type="evidence" value="ECO:0007669"/>
    <property type="project" value="InterPro"/>
</dbReference>
<feature type="transmembrane region" description="Helical" evidence="2">
    <location>
        <begin position="403"/>
        <end position="425"/>
    </location>
</feature>
<evidence type="ECO:0000313" key="3">
    <source>
        <dbReference type="EMBL" id="CCI43596.1"/>
    </source>
</evidence>
<evidence type="ECO:0000313" key="4">
    <source>
        <dbReference type="Proteomes" id="UP000053237"/>
    </source>
</evidence>
<dbReference type="PANTHER" id="PTHR21329:SF3">
    <property type="entry name" value="PHOSPHATIDYLINOSITOL N-ACETYLGLUCOSAMINYLTRANSFERASE SUBUNIT Q"/>
    <property type="match status" value="1"/>
</dbReference>